<dbReference type="PANTHER" id="PTHR42810:SF4">
    <property type="entry name" value="URIC ACID TRANSPORTER UACT"/>
    <property type="match status" value="1"/>
</dbReference>
<gene>
    <name evidence="5" type="ORF">ACFQ1S_32270</name>
</gene>
<dbReference type="PANTHER" id="PTHR42810">
    <property type="entry name" value="PURINE PERMEASE C1399.01C-RELATED"/>
    <property type="match status" value="1"/>
</dbReference>
<proteinExistence type="inferred from homology"/>
<evidence type="ECO:0008006" key="7">
    <source>
        <dbReference type="Google" id="ProtNLM"/>
    </source>
</evidence>
<evidence type="ECO:0000313" key="6">
    <source>
        <dbReference type="Proteomes" id="UP001597045"/>
    </source>
</evidence>
<dbReference type="Proteomes" id="UP001597045">
    <property type="component" value="Unassembled WGS sequence"/>
</dbReference>
<feature type="compositionally biased region" description="Basic and acidic residues" evidence="3">
    <location>
        <begin position="14"/>
        <end position="24"/>
    </location>
</feature>
<reference evidence="6" key="1">
    <citation type="journal article" date="2019" name="Int. J. Syst. Evol. Microbiol.">
        <title>The Global Catalogue of Microorganisms (GCM) 10K type strain sequencing project: providing services to taxonomists for standard genome sequencing and annotation.</title>
        <authorList>
            <consortium name="The Broad Institute Genomics Platform"/>
            <consortium name="The Broad Institute Genome Sequencing Center for Infectious Disease"/>
            <person name="Wu L."/>
            <person name="Ma J."/>
        </authorList>
    </citation>
    <scope>NUCLEOTIDE SEQUENCE [LARGE SCALE GENOMIC DNA]</scope>
    <source>
        <strain evidence="6">JCM 31486</strain>
    </source>
</reference>
<evidence type="ECO:0000256" key="4">
    <source>
        <dbReference type="SAM" id="Phobius"/>
    </source>
</evidence>
<evidence type="ECO:0000313" key="5">
    <source>
        <dbReference type="EMBL" id="MFD1049878.1"/>
    </source>
</evidence>
<accession>A0ABW3MGZ0</accession>
<name>A0ABW3MGZ0_9PSEU</name>
<organism evidence="5 6">
    <name type="scientific">Kibdelosporangium lantanae</name>
    <dbReference type="NCBI Taxonomy" id="1497396"/>
    <lineage>
        <taxon>Bacteria</taxon>
        <taxon>Bacillati</taxon>
        <taxon>Actinomycetota</taxon>
        <taxon>Actinomycetes</taxon>
        <taxon>Pseudonocardiales</taxon>
        <taxon>Pseudonocardiaceae</taxon>
        <taxon>Kibdelosporangium</taxon>
    </lineage>
</organism>
<keyword evidence="4" id="KW-0812">Transmembrane</keyword>
<feature type="transmembrane region" description="Helical" evidence="4">
    <location>
        <begin position="67"/>
        <end position="90"/>
    </location>
</feature>
<evidence type="ECO:0000256" key="1">
    <source>
        <dbReference type="ARBA" id="ARBA00008821"/>
    </source>
</evidence>
<keyword evidence="6" id="KW-1185">Reference proteome</keyword>
<comment type="similarity">
    <text evidence="1">Belongs to the nucleobase:cation symporter-2 (NCS2) (TC 2.A.40) family.</text>
</comment>
<feature type="transmembrane region" description="Helical" evidence="4">
    <location>
        <begin position="41"/>
        <end position="61"/>
    </location>
</feature>
<keyword evidence="4" id="KW-1133">Transmembrane helix</keyword>
<dbReference type="EMBL" id="JBHTIS010002461">
    <property type="protein sequence ID" value="MFD1049878.1"/>
    <property type="molecule type" value="Genomic_DNA"/>
</dbReference>
<comment type="caution">
    <text evidence="5">The sequence shown here is derived from an EMBL/GenBank/DDBJ whole genome shotgun (WGS) entry which is preliminary data.</text>
</comment>
<evidence type="ECO:0000256" key="2">
    <source>
        <dbReference type="ARBA" id="ARBA00022448"/>
    </source>
</evidence>
<feature type="non-terminal residue" evidence="5">
    <location>
        <position position="1"/>
    </location>
</feature>
<protein>
    <recommendedName>
        <fullName evidence="7">Purine permease</fullName>
    </recommendedName>
</protein>
<keyword evidence="2" id="KW-0813">Transport</keyword>
<evidence type="ECO:0000256" key="3">
    <source>
        <dbReference type="SAM" id="MobiDB-lite"/>
    </source>
</evidence>
<sequence length="98" mass="10693">PTYNTYPATNTARQHREGRNGSREQGIRLLAKVDYSNSGNVMVVAVSLGVGLVPTAVPNIYAEFPTWFRTVMESGISAGCLCAVLLNLLFNHVRAGRR</sequence>
<feature type="region of interest" description="Disordered" evidence="3">
    <location>
        <begin position="1"/>
        <end position="24"/>
    </location>
</feature>
<feature type="compositionally biased region" description="Polar residues" evidence="3">
    <location>
        <begin position="1"/>
        <end position="12"/>
    </location>
</feature>
<keyword evidence="4" id="KW-0472">Membrane</keyword>